<keyword evidence="2" id="KW-0732">Signal</keyword>
<evidence type="ECO:0000313" key="3">
    <source>
        <dbReference type="EMBL" id="CAE0691459.1"/>
    </source>
</evidence>
<name>A0A7S3ZRJ3_9STRA</name>
<sequence length="106" mass="12355">MWRLFWCLLASVAAIREPSAEKTAGSPRPSMWRDHRHGRIEERKHDETIDTGFVQGVRLVRQDRQNVTRVVVDEGVGVRFVRHDRRPKQPANASKTIFVEDPVWLI</sequence>
<reference evidence="3" key="1">
    <citation type="submission" date="2021-01" db="EMBL/GenBank/DDBJ databases">
        <authorList>
            <person name="Corre E."/>
            <person name="Pelletier E."/>
            <person name="Niang G."/>
            <person name="Scheremetjew M."/>
            <person name="Finn R."/>
            <person name="Kale V."/>
            <person name="Holt S."/>
            <person name="Cochrane G."/>
            <person name="Meng A."/>
            <person name="Brown T."/>
            <person name="Cohen L."/>
        </authorList>
    </citation>
    <scope>NUCLEOTIDE SEQUENCE</scope>
    <source>
        <strain evidence="3">CCMP1756</strain>
    </source>
</reference>
<gene>
    <name evidence="3" type="ORF">PCAL00307_LOCUS6895</name>
</gene>
<dbReference type="AlphaFoldDB" id="A0A7S3ZRJ3"/>
<evidence type="ECO:0008006" key="4">
    <source>
        <dbReference type="Google" id="ProtNLM"/>
    </source>
</evidence>
<feature type="region of interest" description="Disordered" evidence="1">
    <location>
        <begin position="19"/>
        <end position="45"/>
    </location>
</feature>
<evidence type="ECO:0000256" key="1">
    <source>
        <dbReference type="SAM" id="MobiDB-lite"/>
    </source>
</evidence>
<dbReference type="EMBL" id="HBIW01008155">
    <property type="protein sequence ID" value="CAE0691459.1"/>
    <property type="molecule type" value="Transcribed_RNA"/>
</dbReference>
<accession>A0A7S3ZRJ3</accession>
<feature type="signal peptide" evidence="2">
    <location>
        <begin position="1"/>
        <end position="20"/>
    </location>
</feature>
<feature type="chain" id="PRO_5031326733" description="Secreted protein" evidence="2">
    <location>
        <begin position="21"/>
        <end position="106"/>
    </location>
</feature>
<proteinExistence type="predicted"/>
<organism evidence="3">
    <name type="scientific">Pelagomonas calceolata</name>
    <dbReference type="NCBI Taxonomy" id="35677"/>
    <lineage>
        <taxon>Eukaryota</taxon>
        <taxon>Sar</taxon>
        <taxon>Stramenopiles</taxon>
        <taxon>Ochrophyta</taxon>
        <taxon>Pelagophyceae</taxon>
        <taxon>Pelagomonadales</taxon>
        <taxon>Pelagomonadaceae</taxon>
        <taxon>Pelagomonas</taxon>
    </lineage>
</organism>
<protein>
    <recommendedName>
        <fullName evidence="4">Secreted protein</fullName>
    </recommendedName>
</protein>
<evidence type="ECO:0000256" key="2">
    <source>
        <dbReference type="SAM" id="SignalP"/>
    </source>
</evidence>